<feature type="binding site" evidence="4">
    <location>
        <begin position="208"/>
        <end position="210"/>
    </location>
    <ligand>
        <name>substrate</name>
    </ligand>
</feature>
<dbReference type="PANTHER" id="PTHR42679:SF2">
    <property type="entry name" value="S-METHYL-5'-THIOADENOSINE PHOSPHORYLASE"/>
    <property type="match status" value="1"/>
</dbReference>
<sequence>MTVRIAIIGGTGVYDPNILDNIRDEKVDTPYGVVGLKIGDYLGKSVAFLNRHGAGHSVPPHLVNYRANIAALKELGVKSIFATAAVGSLNENMAPGNFVFADQFLDFTKVRKHTFFEGGEQGVVHIDMTDPYCPELREVLARAADEFQLTYHKAGTYITTEGPRFESVAEIKMFKLLGGDLVGMTSVPEVVLAREKEMCYANISMVTNFAAGISPTKLTHQEVLDVMAENAENLRKLAMRAISLIDPDRGCLCQDALEKLNKE</sequence>
<comment type="similarity">
    <text evidence="4">Belongs to the PNP/MTAP phosphorylase family. MTAP subfamily.</text>
</comment>
<dbReference type="RefSeq" id="WP_304542326.1">
    <property type="nucleotide sequence ID" value="NZ_JARPTC010000011.1"/>
</dbReference>
<dbReference type="InterPro" id="IPR000845">
    <property type="entry name" value="Nucleoside_phosphorylase_d"/>
</dbReference>
<dbReference type="HAMAP" id="MF_01963">
    <property type="entry name" value="MTAP"/>
    <property type="match status" value="1"/>
</dbReference>
<feature type="binding site" evidence="4">
    <location>
        <position position="184"/>
    </location>
    <ligand>
        <name>substrate</name>
    </ligand>
</feature>
<evidence type="ECO:0000256" key="2">
    <source>
        <dbReference type="ARBA" id="ARBA00022679"/>
    </source>
</evidence>
<dbReference type="GO" id="GO:0006166">
    <property type="term" value="P:purine ribonucleoside salvage"/>
    <property type="evidence" value="ECO:0007669"/>
    <property type="project" value="UniProtKB-UniRule"/>
</dbReference>
<dbReference type="GO" id="GO:0005829">
    <property type="term" value="C:cytosol"/>
    <property type="evidence" value="ECO:0007669"/>
    <property type="project" value="TreeGrafter"/>
</dbReference>
<evidence type="ECO:0000256" key="3">
    <source>
        <dbReference type="ARBA" id="ARBA00022726"/>
    </source>
</evidence>
<evidence type="ECO:0000256" key="1">
    <source>
        <dbReference type="ARBA" id="ARBA00022676"/>
    </source>
</evidence>
<feature type="site" description="Important for substrate specificity" evidence="4">
    <location>
        <position position="220"/>
    </location>
</feature>
<dbReference type="NCBIfam" id="NF006599">
    <property type="entry name" value="PRK09136.1"/>
    <property type="match status" value="1"/>
</dbReference>
<comment type="catalytic activity">
    <reaction evidence="4">
        <text>a purine D-ribonucleoside + phosphate = a purine nucleobase + alpha-D-ribose 1-phosphate</text>
        <dbReference type="Rhea" id="RHEA:19805"/>
        <dbReference type="ChEBI" id="CHEBI:26386"/>
        <dbReference type="ChEBI" id="CHEBI:43474"/>
        <dbReference type="ChEBI" id="CHEBI:57720"/>
        <dbReference type="ChEBI" id="CHEBI:142355"/>
        <dbReference type="EC" id="2.4.2.1"/>
    </reaction>
</comment>
<keyword evidence="2 4" id="KW-0808">Transferase</keyword>
<dbReference type="Proteomes" id="UP001172911">
    <property type="component" value="Unassembled WGS sequence"/>
</dbReference>
<gene>
    <name evidence="6" type="primary">mtnP</name>
    <name evidence="6" type="ORF">P6N53_08120</name>
</gene>
<proteinExistence type="inferred from homology"/>
<comment type="miscellaneous">
    <text evidence="4">Although this enzyme belongs to the family of MTA phosphorylases based on sequence homology, it has been shown that conserved amino acid substitutions in the substrate binding pocket convert the substrate specificity of this enzyme from 6-aminopurines to 6-oxopurines.</text>
</comment>
<evidence type="ECO:0000313" key="6">
    <source>
        <dbReference type="EMBL" id="MDO7787182.1"/>
    </source>
</evidence>
<feature type="domain" description="Nucleoside phosphorylase" evidence="5">
    <location>
        <begin position="4"/>
        <end position="242"/>
    </location>
</feature>
<protein>
    <recommendedName>
        <fullName evidence="4">Probable 6-oxopurine nucleoside phosphorylase</fullName>
        <ecNumber evidence="4">2.4.2.1</ecNumber>
    </recommendedName>
    <alternativeName>
        <fullName evidence="4">Purine nucleoside phosphorylase</fullName>
        <shortName evidence="4">PNP</shortName>
    </alternativeName>
</protein>
<accession>A0AAW7ZCR8</accession>
<dbReference type="SUPFAM" id="SSF53167">
    <property type="entry name" value="Purine and uridine phosphorylases"/>
    <property type="match status" value="1"/>
</dbReference>
<dbReference type="EC" id="2.4.2.1" evidence="4"/>
<reference evidence="6" key="1">
    <citation type="journal article" date="2023" name="J. Hazard. Mater.">
        <title>Anaerobic biodegradation of pyrene and benzo[a]pyrene by a new sulfate-reducing Desulforamulus aquiferis strain DSA.</title>
        <authorList>
            <person name="Zhang Z."/>
            <person name="Sun J."/>
            <person name="Gong X."/>
            <person name="Wang C."/>
            <person name="Wang H."/>
        </authorList>
    </citation>
    <scope>NUCLEOTIDE SEQUENCE</scope>
    <source>
        <strain evidence="6">DSA</strain>
    </source>
</reference>
<feature type="binding site" evidence="4">
    <location>
        <position position="11"/>
    </location>
    <ligand>
        <name>phosphate</name>
        <dbReference type="ChEBI" id="CHEBI:43474"/>
    </ligand>
</feature>
<evidence type="ECO:0000313" key="7">
    <source>
        <dbReference type="Proteomes" id="UP001172911"/>
    </source>
</evidence>
<feature type="binding site" evidence="4">
    <location>
        <position position="185"/>
    </location>
    <ligand>
        <name>phosphate</name>
        <dbReference type="ChEBI" id="CHEBI:43474"/>
    </ligand>
</feature>
<organism evidence="6 7">
    <name type="scientific">Desulforamulus aquiferis</name>
    <dbReference type="NCBI Taxonomy" id="1397668"/>
    <lineage>
        <taxon>Bacteria</taxon>
        <taxon>Bacillati</taxon>
        <taxon>Bacillota</taxon>
        <taxon>Clostridia</taxon>
        <taxon>Eubacteriales</taxon>
        <taxon>Peptococcaceae</taxon>
        <taxon>Desulforamulus</taxon>
    </lineage>
</organism>
<comment type="pathway">
    <text evidence="4">Purine metabolism; purine nucleoside salvage.</text>
</comment>
<keyword evidence="7" id="KW-1185">Reference proteome</keyword>
<comment type="caution">
    <text evidence="4">Lacks conserved residue(s) required for the propagation of feature annotation.</text>
</comment>
<keyword evidence="3 4" id="KW-0660">Purine salvage</keyword>
<dbReference type="InterPro" id="IPR035994">
    <property type="entry name" value="Nucleoside_phosphorylase_sf"/>
</dbReference>
<dbReference type="Gene3D" id="3.40.50.1580">
    <property type="entry name" value="Nucleoside phosphorylase domain"/>
    <property type="match status" value="1"/>
</dbReference>
<dbReference type="GO" id="GO:0017061">
    <property type="term" value="F:S-methyl-5-thioadenosine phosphorylase activity"/>
    <property type="evidence" value="ECO:0007669"/>
    <property type="project" value="InterPro"/>
</dbReference>
<dbReference type="PANTHER" id="PTHR42679">
    <property type="entry name" value="S-METHYL-5'-THIOADENOSINE PHOSPHORYLASE"/>
    <property type="match status" value="1"/>
</dbReference>
<dbReference type="CDD" id="cd09010">
    <property type="entry name" value="MTAP_SsMTAPII_like_MTIP"/>
    <property type="match status" value="1"/>
</dbReference>
<dbReference type="EMBL" id="JARPTC010000011">
    <property type="protein sequence ID" value="MDO7787182.1"/>
    <property type="molecule type" value="Genomic_DNA"/>
</dbReference>
<comment type="subunit">
    <text evidence="4">Homohexamer. Dimer of a homotrimer.</text>
</comment>
<reference evidence="6" key="2">
    <citation type="submission" date="2023-03" db="EMBL/GenBank/DDBJ databases">
        <authorList>
            <person name="Zhang Z."/>
        </authorList>
    </citation>
    <scope>NUCLEOTIDE SEQUENCE</scope>
    <source>
        <strain evidence="6">DSA</strain>
    </source>
</reference>
<keyword evidence="1 4" id="KW-0328">Glycosyltransferase</keyword>
<dbReference type="Pfam" id="PF01048">
    <property type="entry name" value="PNP_UDP_1"/>
    <property type="match status" value="1"/>
</dbReference>
<evidence type="ECO:0000256" key="4">
    <source>
        <dbReference type="HAMAP-Rule" id="MF_01963"/>
    </source>
</evidence>
<evidence type="ECO:0000259" key="5">
    <source>
        <dbReference type="Pfam" id="PF01048"/>
    </source>
</evidence>
<dbReference type="AlphaFoldDB" id="A0AAW7ZCR8"/>
<dbReference type="NCBIfam" id="TIGR01694">
    <property type="entry name" value="MTAP"/>
    <property type="match status" value="1"/>
</dbReference>
<feature type="binding site" evidence="4">
    <location>
        <begin position="51"/>
        <end position="52"/>
    </location>
    <ligand>
        <name>phosphate</name>
        <dbReference type="ChEBI" id="CHEBI:43474"/>
    </ligand>
</feature>
<comment type="function">
    <text evidence="4">Purine nucleoside phosphorylase which is highly specific for 6-oxopurine nucleosides. Cleaves guanosine or inosine to respective bases and sugar-1-phosphate molecules. Involved in purine salvage.</text>
</comment>
<dbReference type="InterPro" id="IPR010044">
    <property type="entry name" value="MTAP"/>
</dbReference>
<dbReference type="FunFam" id="3.40.50.1580:FF:000012">
    <property type="entry name" value="Probable 6-oxopurine nucleoside phosphorylase"/>
    <property type="match status" value="1"/>
</dbReference>
<name>A0AAW7ZCR8_9FIRM</name>
<feature type="site" description="Important for substrate specificity" evidence="4">
    <location>
        <position position="166"/>
    </location>
</feature>
<dbReference type="GO" id="GO:0019509">
    <property type="term" value="P:L-methionine salvage from methylthioadenosine"/>
    <property type="evidence" value="ECO:0007669"/>
    <property type="project" value="TreeGrafter"/>
</dbReference>
<comment type="caution">
    <text evidence="6">The sequence shown here is derived from an EMBL/GenBank/DDBJ whole genome shotgun (WGS) entry which is preliminary data.</text>
</comment>